<dbReference type="AlphaFoldDB" id="A0A290YMF9"/>
<organism evidence="1">
    <name type="scientific">Pseudomonas aeruginosa</name>
    <dbReference type="NCBI Taxonomy" id="287"/>
    <lineage>
        <taxon>Bacteria</taxon>
        <taxon>Pseudomonadati</taxon>
        <taxon>Pseudomonadota</taxon>
        <taxon>Gammaproteobacteria</taxon>
        <taxon>Pseudomonadales</taxon>
        <taxon>Pseudomonadaceae</taxon>
        <taxon>Pseudomonas</taxon>
    </lineage>
</organism>
<accession>A0A290YMF9</accession>
<proteinExistence type="predicted"/>
<protein>
    <submittedName>
        <fullName evidence="1">Uncharacterized protein</fullName>
    </submittedName>
</protein>
<sequence>MKIPFSLKVDSGASRFTKLGMYYGANALEALSEVVSITTHAILHNEVKTQTTAVKGFSVDFKNSHTGSFIQKFEVEFNTSESLSTINYIGIDAYVELLAIHLALPLGYKSSLQSASAKRWFRSYMENGEELVERLEGPLKRLHMPVYGQGYQMVLSKARTPLVGFNERTHDFLTTSITSPTRETITMGVSRFNARTGTGRFIIDDEAESISFSPYKGVISQRAKQVLAASLKDLANDVFTPVSAEVTRVSSRDGRVKHYRLHSVK</sequence>
<dbReference type="EMBL" id="KY860566">
    <property type="protein sequence ID" value="ATE47109.1"/>
    <property type="molecule type" value="Genomic_DNA"/>
</dbReference>
<evidence type="ECO:0000313" key="2">
    <source>
        <dbReference type="EMBL" id="ATE47173.1"/>
    </source>
</evidence>
<name>A0A290YMF9_PSEAI</name>
<dbReference type="EMBL" id="KY860567">
    <property type="protein sequence ID" value="ATE47173.1"/>
    <property type="molecule type" value="Genomic_DNA"/>
</dbReference>
<evidence type="ECO:0000313" key="1">
    <source>
        <dbReference type="EMBL" id="ATE47109.1"/>
    </source>
</evidence>
<dbReference type="RefSeq" id="WP_125093622.1">
    <property type="nucleotide sequence ID" value="NZ_AP014651.1"/>
</dbReference>
<reference evidence="1" key="1">
    <citation type="journal article" date="2017" name="Antimicrob. Agents Chemother.">
        <title>Characterization of carbapenemase-producing Pseudomonas aeruginosa isolated in Czech hospitals, during 2015.</title>
        <authorList>
            <person name="Papagiannitsis C.C."/>
            <person name="Hrabak J."/>
        </authorList>
    </citation>
    <scope>NUCLEOTIDE SEQUENCE</scope>
    <source>
        <strain evidence="2">30351cz</strain>
        <strain evidence="1">31360cz</strain>
    </source>
</reference>